<evidence type="ECO:0000313" key="7">
    <source>
        <dbReference type="EMBL" id="GGC93291.1"/>
    </source>
</evidence>
<evidence type="ECO:0000313" key="8">
    <source>
        <dbReference type="Proteomes" id="UP000638188"/>
    </source>
</evidence>
<dbReference type="PANTHER" id="PTHR23427">
    <property type="entry name" value="SURFEIT LOCUS PROTEIN"/>
    <property type="match status" value="1"/>
</dbReference>
<feature type="transmembrane region" description="Helical" evidence="6">
    <location>
        <begin position="221"/>
        <end position="241"/>
    </location>
</feature>
<keyword evidence="6" id="KW-1003">Cell membrane</keyword>
<gene>
    <name evidence="7" type="ORF">GCM10007418_10990</name>
</gene>
<dbReference type="InterPro" id="IPR045214">
    <property type="entry name" value="Surf1/Surf4"/>
</dbReference>
<comment type="subcellular location">
    <subcellularLocation>
        <location evidence="6">Cell membrane</location>
        <topology evidence="6">Multi-pass membrane protein</topology>
    </subcellularLocation>
    <subcellularLocation>
        <location evidence="1">Membrane</location>
    </subcellularLocation>
</comment>
<protein>
    <recommendedName>
        <fullName evidence="6">SURF1-like protein</fullName>
    </recommendedName>
</protein>
<dbReference type="EMBL" id="BMFF01000002">
    <property type="protein sequence ID" value="GGC93291.1"/>
    <property type="molecule type" value="Genomic_DNA"/>
</dbReference>
<evidence type="ECO:0000256" key="5">
    <source>
        <dbReference type="ARBA" id="ARBA00023136"/>
    </source>
</evidence>
<feature type="transmembrane region" description="Helical" evidence="6">
    <location>
        <begin position="20"/>
        <end position="39"/>
    </location>
</feature>
<keyword evidence="5 6" id="KW-0472">Membrane</keyword>
<reference evidence="8" key="1">
    <citation type="journal article" date="2019" name="Int. J. Syst. Evol. Microbiol.">
        <title>The Global Catalogue of Microorganisms (GCM) 10K type strain sequencing project: providing services to taxonomists for standard genome sequencing and annotation.</title>
        <authorList>
            <consortium name="The Broad Institute Genomics Platform"/>
            <consortium name="The Broad Institute Genome Sequencing Center for Infectious Disease"/>
            <person name="Wu L."/>
            <person name="Ma J."/>
        </authorList>
    </citation>
    <scope>NUCLEOTIDE SEQUENCE [LARGE SCALE GENOMIC DNA]</scope>
    <source>
        <strain evidence="8">CGMCC 1.12482</strain>
    </source>
</reference>
<keyword evidence="8" id="KW-1185">Reference proteome</keyword>
<evidence type="ECO:0000256" key="3">
    <source>
        <dbReference type="ARBA" id="ARBA00022692"/>
    </source>
</evidence>
<sequence>MLKVAMSDISSAARRFAPGWAMTAFVGFFLPILVLLGFWQLDRAEEKQLLQARMDQSRSAVAVPLSTLQGVENVAWRPVQMQGIFDPELIWLLDNRTRGGNAGLEVLQVFIDADSGTRLIVNRGWLPWPDRRQIPEVRTPRGTQRLDAEALPPTEAGFTLGTTHVTPGWPKLITRVDVDAMREASGEILLPWVARLRTGSDAALTLDWPELPMTSSKHTAYAVQWFALALALLALFIWAGLRPETPEKNKNA</sequence>
<dbReference type="PROSITE" id="PS50895">
    <property type="entry name" value="SURF1"/>
    <property type="match status" value="1"/>
</dbReference>
<comment type="caution">
    <text evidence="7">The sequence shown here is derived from an EMBL/GenBank/DDBJ whole genome shotgun (WGS) entry which is preliminary data.</text>
</comment>
<keyword evidence="3 6" id="KW-0812">Transmembrane</keyword>
<dbReference type="PANTHER" id="PTHR23427:SF2">
    <property type="entry name" value="SURFEIT LOCUS PROTEIN 1"/>
    <property type="match status" value="1"/>
</dbReference>
<evidence type="ECO:0000256" key="6">
    <source>
        <dbReference type="RuleBase" id="RU363076"/>
    </source>
</evidence>
<dbReference type="Pfam" id="PF02104">
    <property type="entry name" value="SURF1"/>
    <property type="match status" value="1"/>
</dbReference>
<dbReference type="Proteomes" id="UP000638188">
    <property type="component" value="Unassembled WGS sequence"/>
</dbReference>
<dbReference type="InterPro" id="IPR002994">
    <property type="entry name" value="Surf1/Shy1"/>
</dbReference>
<organism evidence="7 8">
    <name type="scientific">Halopseudomonas salina</name>
    <dbReference type="NCBI Taxonomy" id="1323744"/>
    <lineage>
        <taxon>Bacteria</taxon>
        <taxon>Pseudomonadati</taxon>
        <taxon>Pseudomonadota</taxon>
        <taxon>Gammaproteobacteria</taxon>
        <taxon>Pseudomonadales</taxon>
        <taxon>Pseudomonadaceae</taxon>
        <taxon>Halopseudomonas</taxon>
    </lineage>
</organism>
<dbReference type="CDD" id="cd06662">
    <property type="entry name" value="SURF1"/>
    <property type="match status" value="1"/>
</dbReference>
<evidence type="ECO:0000256" key="4">
    <source>
        <dbReference type="ARBA" id="ARBA00022989"/>
    </source>
</evidence>
<accession>A0ABQ1P8K9</accession>
<name>A0ABQ1P8K9_9GAMM</name>
<proteinExistence type="inferred from homology"/>
<keyword evidence="4 6" id="KW-1133">Transmembrane helix</keyword>
<evidence type="ECO:0000256" key="1">
    <source>
        <dbReference type="ARBA" id="ARBA00004370"/>
    </source>
</evidence>
<comment type="similarity">
    <text evidence="2 6">Belongs to the SURF1 family.</text>
</comment>
<evidence type="ECO:0000256" key="2">
    <source>
        <dbReference type="ARBA" id="ARBA00007165"/>
    </source>
</evidence>